<feature type="binding site" evidence="9">
    <location>
        <begin position="156"/>
        <end position="159"/>
    </location>
    <ligand>
        <name>substrate</name>
    </ligand>
</feature>
<dbReference type="Proteomes" id="UP000309676">
    <property type="component" value="Unassembled WGS sequence"/>
</dbReference>
<dbReference type="GO" id="GO:0000271">
    <property type="term" value="P:polysaccharide biosynthetic process"/>
    <property type="evidence" value="ECO:0007669"/>
    <property type="project" value="InterPro"/>
</dbReference>
<dbReference type="OrthoDB" id="9803238at2"/>
<comment type="similarity">
    <text evidence="2 7">Belongs to the UDP-glucose/GDP-mannose dehydrogenase family.</text>
</comment>
<dbReference type="SUPFAM" id="SSF52413">
    <property type="entry name" value="UDP-glucose/GDP-mannose dehydrogenase C-terminal domain"/>
    <property type="match status" value="1"/>
</dbReference>
<dbReference type="PIRSF" id="PIRSF000124">
    <property type="entry name" value="UDPglc_GDPman_dh"/>
    <property type="match status" value="1"/>
</dbReference>
<sequence length="435" mass="46721">MGEPIAVGVLGAGYVGLVSAACFAEVGHRVVCVDRDERKIAALRRGEMPIYEAGLEDLVRRNAAAGRLTFETETAAAASACELLFVAVGTPSLDNGDVDMSQIKSAMEAIAESSADDKIVVIKSTVPVGTGAMAEALLRSKARSGVRFDVVSNPEFLREGSAVHDTFHMDRIVIGAASPAAGERLREALAPFDAPVLMTNRESAELIKYASNSFLATKISFINEMANLCEKVGADIGMVAQGMGMDKRIGPSFLNAGIGYGGFCLPKDTRAQLFIAENVDYDFKIMRAVVEVNQLQRQRFVRKVRAAFDGELAGKTLAVMGLSFKPNTDDLRDAPSLDIIAMLRQYGASIRAYDPVSGPKAAKLLPGVPIADDPYEALRDADAMLVVTEWAQVKTLDLDRAKAALRRPLVFDGRNVFDAAAMRAQGFRYFGIGKS</sequence>
<comment type="pathway">
    <text evidence="1">Nucleotide-sugar biosynthesis; UDP-alpha-D-glucuronate biosynthesis; UDP-alpha-D-glucuronate from UDP-alpha-D-glucose: step 1/1.</text>
</comment>
<dbReference type="AlphaFoldDB" id="A0A5R9G4G3"/>
<keyword evidence="4 7" id="KW-0560">Oxidoreductase</keyword>
<dbReference type="Gene3D" id="3.40.50.720">
    <property type="entry name" value="NAD(P)-binding Rossmann-like Domain"/>
    <property type="match status" value="2"/>
</dbReference>
<comment type="caution">
    <text evidence="12">The sequence shown here is derived from an EMBL/GenBank/DDBJ whole genome shotgun (WGS) entry which is preliminary data.</text>
</comment>
<evidence type="ECO:0000256" key="10">
    <source>
        <dbReference type="PIRSR" id="PIRSR500134-3"/>
    </source>
</evidence>
<evidence type="ECO:0000256" key="7">
    <source>
        <dbReference type="PIRNR" id="PIRNR000124"/>
    </source>
</evidence>
<dbReference type="InterPro" id="IPR014027">
    <property type="entry name" value="UDP-Glc/GDP-Man_DH_C"/>
</dbReference>
<evidence type="ECO:0000256" key="3">
    <source>
        <dbReference type="ARBA" id="ARBA00012954"/>
    </source>
</evidence>
<dbReference type="SUPFAM" id="SSF51735">
    <property type="entry name" value="NAD(P)-binding Rossmann-fold domains"/>
    <property type="match status" value="1"/>
</dbReference>
<dbReference type="Gene3D" id="1.20.5.100">
    <property type="entry name" value="Cytochrome c1, transmembrane anchor, C-terminal"/>
    <property type="match status" value="1"/>
</dbReference>
<evidence type="ECO:0000256" key="4">
    <source>
        <dbReference type="ARBA" id="ARBA00023002"/>
    </source>
</evidence>
<dbReference type="InterPro" id="IPR001732">
    <property type="entry name" value="UDP-Glc/GDP-Man_DH_N"/>
</dbReference>
<dbReference type="InterPro" id="IPR028357">
    <property type="entry name" value="UDPglc_DH_bac"/>
</dbReference>
<feature type="domain" description="UDP-glucose/GDP-mannose dehydrogenase C-terminal" evidence="11">
    <location>
        <begin position="318"/>
        <end position="419"/>
    </location>
</feature>
<keyword evidence="13" id="KW-1185">Reference proteome</keyword>
<dbReference type="SUPFAM" id="SSF48179">
    <property type="entry name" value="6-phosphogluconate dehydrogenase C-terminal domain-like"/>
    <property type="match status" value="1"/>
</dbReference>
<proteinExistence type="inferred from homology"/>
<comment type="catalytic activity">
    <reaction evidence="6 7">
        <text>UDP-alpha-D-glucose + 2 NAD(+) + H2O = UDP-alpha-D-glucuronate + 2 NADH + 3 H(+)</text>
        <dbReference type="Rhea" id="RHEA:23596"/>
        <dbReference type="ChEBI" id="CHEBI:15377"/>
        <dbReference type="ChEBI" id="CHEBI:15378"/>
        <dbReference type="ChEBI" id="CHEBI:57540"/>
        <dbReference type="ChEBI" id="CHEBI:57945"/>
        <dbReference type="ChEBI" id="CHEBI:58052"/>
        <dbReference type="ChEBI" id="CHEBI:58885"/>
        <dbReference type="EC" id="1.1.1.22"/>
    </reaction>
</comment>
<evidence type="ECO:0000256" key="9">
    <source>
        <dbReference type="PIRSR" id="PIRSR500134-2"/>
    </source>
</evidence>
<evidence type="ECO:0000259" key="11">
    <source>
        <dbReference type="SMART" id="SM00984"/>
    </source>
</evidence>
<dbReference type="EMBL" id="VCIW01000018">
    <property type="protein sequence ID" value="TLS49929.1"/>
    <property type="molecule type" value="Genomic_DNA"/>
</dbReference>
<dbReference type="EC" id="1.1.1.22" evidence="3 7"/>
<feature type="binding site" evidence="10">
    <location>
        <position position="90"/>
    </location>
    <ligand>
        <name>NAD(+)</name>
        <dbReference type="ChEBI" id="CHEBI:57540"/>
    </ligand>
</feature>
<accession>A0A5R9G4G3</accession>
<organism evidence="12 13">
    <name type="scientific">Paenibacillus antri</name>
    <dbReference type="NCBI Taxonomy" id="2582848"/>
    <lineage>
        <taxon>Bacteria</taxon>
        <taxon>Bacillati</taxon>
        <taxon>Bacillota</taxon>
        <taxon>Bacilli</taxon>
        <taxon>Bacillales</taxon>
        <taxon>Paenibacillaceae</taxon>
        <taxon>Paenibacillus</taxon>
    </lineage>
</organism>
<dbReference type="Pfam" id="PF00984">
    <property type="entry name" value="UDPG_MGDP_dh"/>
    <property type="match status" value="1"/>
</dbReference>
<feature type="binding site" evidence="10">
    <location>
        <position position="39"/>
    </location>
    <ligand>
        <name>NAD(+)</name>
        <dbReference type="ChEBI" id="CHEBI:57540"/>
    </ligand>
</feature>
<dbReference type="UniPathway" id="UPA00038">
    <property type="reaction ID" value="UER00491"/>
</dbReference>
<dbReference type="GO" id="GO:0003979">
    <property type="term" value="F:UDP-glucose 6-dehydrogenase activity"/>
    <property type="evidence" value="ECO:0007669"/>
    <property type="project" value="UniProtKB-EC"/>
</dbReference>
<dbReference type="GO" id="GO:0006065">
    <property type="term" value="P:UDP-glucuronate biosynthetic process"/>
    <property type="evidence" value="ECO:0007669"/>
    <property type="project" value="UniProtKB-UniPathway"/>
</dbReference>
<feature type="active site" description="Nucleophile" evidence="8">
    <location>
        <position position="264"/>
    </location>
</feature>
<dbReference type="PIRSF" id="PIRSF500134">
    <property type="entry name" value="UDPglc_DH_bac"/>
    <property type="match status" value="1"/>
</dbReference>
<evidence type="ECO:0000256" key="1">
    <source>
        <dbReference type="ARBA" id="ARBA00004701"/>
    </source>
</evidence>
<dbReference type="PANTHER" id="PTHR43750:SF3">
    <property type="entry name" value="UDP-GLUCOSE 6-DEHYDROGENASE TUAD"/>
    <property type="match status" value="1"/>
</dbReference>
<evidence type="ECO:0000256" key="6">
    <source>
        <dbReference type="ARBA" id="ARBA00047473"/>
    </source>
</evidence>
<reference evidence="12 13" key="1">
    <citation type="submission" date="2019-05" db="EMBL/GenBank/DDBJ databases">
        <authorList>
            <person name="Narsing Rao M.P."/>
            <person name="Li W.J."/>
        </authorList>
    </citation>
    <scope>NUCLEOTIDE SEQUENCE [LARGE SCALE GENOMIC DNA]</scope>
    <source>
        <strain evidence="12 13">SYSU_K30003</strain>
    </source>
</reference>
<evidence type="ECO:0000256" key="8">
    <source>
        <dbReference type="PIRSR" id="PIRSR500134-1"/>
    </source>
</evidence>
<dbReference type="RefSeq" id="WP_138196750.1">
    <property type="nucleotide sequence ID" value="NZ_VCIW01000018.1"/>
</dbReference>
<dbReference type="GO" id="GO:0051287">
    <property type="term" value="F:NAD binding"/>
    <property type="evidence" value="ECO:0007669"/>
    <property type="project" value="InterPro"/>
</dbReference>
<dbReference type="NCBIfam" id="TIGR03026">
    <property type="entry name" value="NDP-sugDHase"/>
    <property type="match status" value="1"/>
</dbReference>
<dbReference type="InterPro" id="IPR017476">
    <property type="entry name" value="UDP-Glc/GDP-Man"/>
</dbReference>
<feature type="binding site" evidence="10">
    <location>
        <position position="159"/>
    </location>
    <ligand>
        <name>NAD(+)</name>
        <dbReference type="ChEBI" id="CHEBI:57540"/>
    </ligand>
</feature>
<feature type="binding site" evidence="9">
    <location>
        <position position="208"/>
    </location>
    <ligand>
        <name>substrate</name>
    </ligand>
</feature>
<dbReference type="InterPro" id="IPR014026">
    <property type="entry name" value="UDP-Glc/GDP-Man_DH_dimer"/>
</dbReference>
<dbReference type="PANTHER" id="PTHR43750">
    <property type="entry name" value="UDP-GLUCOSE 6-DEHYDROGENASE TUAD"/>
    <property type="match status" value="1"/>
</dbReference>
<dbReference type="Pfam" id="PF03721">
    <property type="entry name" value="UDPG_MGDP_dh_N"/>
    <property type="match status" value="1"/>
</dbReference>
<evidence type="ECO:0000313" key="12">
    <source>
        <dbReference type="EMBL" id="TLS49929.1"/>
    </source>
</evidence>
<evidence type="ECO:0000256" key="5">
    <source>
        <dbReference type="ARBA" id="ARBA00023027"/>
    </source>
</evidence>
<evidence type="ECO:0000256" key="2">
    <source>
        <dbReference type="ARBA" id="ARBA00006601"/>
    </source>
</evidence>
<feature type="binding site" evidence="9">
    <location>
        <position position="261"/>
    </location>
    <ligand>
        <name>substrate</name>
    </ligand>
</feature>
<dbReference type="Pfam" id="PF03720">
    <property type="entry name" value="UDPG_MGDP_dh_C"/>
    <property type="match status" value="1"/>
</dbReference>
<keyword evidence="5 7" id="KW-0520">NAD</keyword>
<feature type="binding site" evidence="9">
    <location>
        <begin position="253"/>
        <end position="257"/>
    </location>
    <ligand>
        <name>substrate</name>
    </ligand>
</feature>
<gene>
    <name evidence="12" type="ORF">FE782_23310</name>
</gene>
<dbReference type="InterPro" id="IPR008927">
    <property type="entry name" value="6-PGluconate_DH-like_C_sf"/>
</dbReference>
<feature type="binding site" evidence="10">
    <location>
        <position position="332"/>
    </location>
    <ligand>
        <name>NAD(+)</name>
        <dbReference type="ChEBI" id="CHEBI:57540"/>
    </ligand>
</feature>
<feature type="binding site" evidence="10">
    <location>
        <position position="125"/>
    </location>
    <ligand>
        <name>NAD(+)</name>
        <dbReference type="ChEBI" id="CHEBI:57540"/>
    </ligand>
</feature>
<evidence type="ECO:0000313" key="13">
    <source>
        <dbReference type="Proteomes" id="UP000309676"/>
    </source>
</evidence>
<dbReference type="SMART" id="SM00984">
    <property type="entry name" value="UDPG_MGDP_dh_C"/>
    <property type="match status" value="1"/>
</dbReference>
<feature type="binding site" evidence="10">
    <location>
        <position position="34"/>
    </location>
    <ligand>
        <name>NAD(+)</name>
        <dbReference type="ChEBI" id="CHEBI:57540"/>
    </ligand>
</feature>
<protein>
    <recommendedName>
        <fullName evidence="3 7">UDP-glucose 6-dehydrogenase</fullName>
        <ecNumber evidence="3 7">1.1.1.22</ecNumber>
    </recommendedName>
</protein>
<feature type="binding site" evidence="9">
    <location>
        <position position="325"/>
    </location>
    <ligand>
        <name>substrate</name>
    </ligand>
</feature>
<name>A0A5R9G4G3_9BACL</name>
<dbReference type="InterPro" id="IPR036220">
    <property type="entry name" value="UDP-Glc/GDP-Man_DH_C_sf"/>
</dbReference>
<dbReference type="InterPro" id="IPR036291">
    <property type="entry name" value="NAD(P)-bd_dom_sf"/>
</dbReference>
<feature type="binding site" evidence="10">
    <location>
        <position position="267"/>
    </location>
    <ligand>
        <name>NAD(+)</name>
        <dbReference type="ChEBI" id="CHEBI:57540"/>
    </ligand>
</feature>